<evidence type="ECO:0000256" key="9">
    <source>
        <dbReference type="RuleBase" id="RU365087"/>
    </source>
</evidence>
<dbReference type="PRINTS" id="PR01651">
    <property type="entry name" value="SECGEXPORT"/>
</dbReference>
<dbReference type="HOGENOM" id="CLU_094156_6_2_0"/>
<dbReference type="NCBIfam" id="TIGR00810">
    <property type="entry name" value="secG"/>
    <property type="match status" value="1"/>
</dbReference>
<feature type="transmembrane region" description="Helical" evidence="9">
    <location>
        <begin position="57"/>
        <end position="76"/>
    </location>
</feature>
<dbReference type="Pfam" id="PF03840">
    <property type="entry name" value="SecG"/>
    <property type="match status" value="1"/>
</dbReference>
<dbReference type="EMBL" id="LN824141">
    <property type="protein sequence ID" value="CEP78251.1"/>
    <property type="molecule type" value="Genomic_DNA"/>
</dbReference>
<dbReference type="Proteomes" id="UP000032809">
    <property type="component" value="Chromosome I"/>
</dbReference>
<keyword evidence="3 9" id="KW-0813">Transport</keyword>
<keyword evidence="9" id="KW-1003">Cell membrane</keyword>
<dbReference type="RefSeq" id="WP_045087744.1">
    <property type="nucleotide sequence ID" value="NZ_LN824141.1"/>
</dbReference>
<evidence type="ECO:0000256" key="1">
    <source>
        <dbReference type="ARBA" id="ARBA00004141"/>
    </source>
</evidence>
<dbReference type="InterPro" id="IPR004692">
    <property type="entry name" value="SecG"/>
</dbReference>
<name>A0A0C7NK11_DEFTU</name>
<gene>
    <name evidence="10" type="ORF">DTL3_0947</name>
</gene>
<evidence type="ECO:0000313" key="11">
    <source>
        <dbReference type="Proteomes" id="UP000032809"/>
    </source>
</evidence>
<keyword evidence="5 9" id="KW-0653">Protein transport</keyword>
<reference evidence="11" key="1">
    <citation type="submission" date="2014-11" db="EMBL/GenBank/DDBJ databases">
        <authorList>
            <person name="Wibberg D."/>
        </authorList>
    </citation>
    <scope>NUCLEOTIDE SEQUENCE [LARGE SCALE GENOMIC DNA]</scope>
    <source>
        <strain evidence="11">L3</strain>
    </source>
</reference>
<sequence>MSFLSIIVIIVHIVLAVGVIFFALQKMRETSDRGGAFGGGSGAVFGREKGLDKNSKIALTLGILFMFSCFLVTWIVA</sequence>
<keyword evidence="7 9" id="KW-0811">Translocation</keyword>
<keyword evidence="11" id="KW-1185">Reference proteome</keyword>
<evidence type="ECO:0000256" key="8">
    <source>
        <dbReference type="ARBA" id="ARBA00023136"/>
    </source>
</evidence>
<evidence type="ECO:0000256" key="4">
    <source>
        <dbReference type="ARBA" id="ARBA00022692"/>
    </source>
</evidence>
<evidence type="ECO:0000256" key="2">
    <source>
        <dbReference type="ARBA" id="ARBA00008445"/>
    </source>
</evidence>
<evidence type="ECO:0000256" key="5">
    <source>
        <dbReference type="ARBA" id="ARBA00022927"/>
    </source>
</evidence>
<dbReference type="GO" id="GO:0005886">
    <property type="term" value="C:plasma membrane"/>
    <property type="evidence" value="ECO:0007669"/>
    <property type="project" value="UniProtKB-SubCell"/>
</dbReference>
<organism evidence="10 11">
    <name type="scientific">Defluviitoga tunisiensis</name>
    <dbReference type="NCBI Taxonomy" id="1006576"/>
    <lineage>
        <taxon>Bacteria</taxon>
        <taxon>Thermotogati</taxon>
        <taxon>Thermotogota</taxon>
        <taxon>Thermotogae</taxon>
        <taxon>Petrotogales</taxon>
        <taxon>Petrotogaceae</taxon>
        <taxon>Defluviitoga</taxon>
    </lineage>
</organism>
<dbReference type="AlphaFoldDB" id="A0A0C7NK11"/>
<dbReference type="KEGG" id="dtn:DTL3_0947"/>
<keyword evidence="6 9" id="KW-1133">Transmembrane helix</keyword>
<proteinExistence type="inferred from homology"/>
<feature type="transmembrane region" description="Helical" evidence="9">
    <location>
        <begin position="6"/>
        <end position="24"/>
    </location>
</feature>
<dbReference type="OrthoDB" id="37695at2"/>
<comment type="function">
    <text evidence="9">Involved in protein export. Participates in an early event of protein translocation.</text>
</comment>
<evidence type="ECO:0000256" key="6">
    <source>
        <dbReference type="ARBA" id="ARBA00022989"/>
    </source>
</evidence>
<dbReference type="GO" id="GO:0009306">
    <property type="term" value="P:protein secretion"/>
    <property type="evidence" value="ECO:0007669"/>
    <property type="project" value="UniProtKB-UniRule"/>
</dbReference>
<comment type="subcellular location">
    <subcellularLocation>
        <location evidence="9">Cell membrane</location>
        <topology evidence="9">Multi-pass membrane protein</topology>
    </subcellularLocation>
    <subcellularLocation>
        <location evidence="1">Membrane</location>
        <topology evidence="1">Multi-pass membrane protein</topology>
    </subcellularLocation>
</comment>
<keyword evidence="8 9" id="KW-0472">Membrane</keyword>
<protein>
    <recommendedName>
        <fullName evidence="9">Protein-export membrane protein SecG</fullName>
    </recommendedName>
</protein>
<evidence type="ECO:0000256" key="3">
    <source>
        <dbReference type="ARBA" id="ARBA00022448"/>
    </source>
</evidence>
<evidence type="ECO:0000313" key="10">
    <source>
        <dbReference type="EMBL" id="CEP78251.1"/>
    </source>
</evidence>
<evidence type="ECO:0000256" key="7">
    <source>
        <dbReference type="ARBA" id="ARBA00023010"/>
    </source>
</evidence>
<dbReference type="STRING" id="1006576.DTL3_0947"/>
<comment type="similarity">
    <text evidence="2 9">Belongs to the SecG family.</text>
</comment>
<keyword evidence="4 9" id="KW-0812">Transmembrane</keyword>
<dbReference type="GO" id="GO:0015450">
    <property type="term" value="F:protein-transporting ATPase activity"/>
    <property type="evidence" value="ECO:0007669"/>
    <property type="project" value="UniProtKB-UniRule"/>
</dbReference>
<accession>A0A0C7NK11</accession>